<protein>
    <recommendedName>
        <fullName evidence="3">biotin--[biotin carboxyl-carrier protein] ligase</fullName>
        <ecNumber evidence="3">6.3.4.15</ecNumber>
    </recommendedName>
</protein>
<evidence type="ECO:0000313" key="6">
    <source>
        <dbReference type="EMBL" id="MEB6412258.1"/>
    </source>
</evidence>
<dbReference type="Gene3D" id="3.30.930.10">
    <property type="entry name" value="Bira Bifunctional Protein, Domain 2"/>
    <property type="match status" value="1"/>
</dbReference>
<evidence type="ECO:0000259" key="5">
    <source>
        <dbReference type="PROSITE" id="PS51733"/>
    </source>
</evidence>
<proteinExistence type="predicted"/>
<keyword evidence="2" id="KW-0092">Biotin</keyword>
<dbReference type="Pfam" id="PF02237">
    <property type="entry name" value="BPL_C"/>
    <property type="match status" value="1"/>
</dbReference>
<feature type="domain" description="BPL/LPL catalytic" evidence="5">
    <location>
        <begin position="1"/>
        <end position="169"/>
    </location>
</feature>
<comment type="caution">
    <text evidence="6">The sequence shown here is derived from an EMBL/GenBank/DDBJ whole genome shotgun (WGS) entry which is preliminary data.</text>
</comment>
<gene>
    <name evidence="6" type="ORF">MXM28_21540</name>
</gene>
<organism evidence="6 7">
    <name type="scientific">Enterobacter vonholyi</name>
    <dbReference type="NCBI Taxonomy" id="2797505"/>
    <lineage>
        <taxon>Bacteria</taxon>
        <taxon>Pseudomonadati</taxon>
        <taxon>Pseudomonadota</taxon>
        <taxon>Gammaproteobacteria</taxon>
        <taxon>Enterobacterales</taxon>
        <taxon>Enterobacteriaceae</taxon>
        <taxon>Enterobacter</taxon>
    </lineage>
</organism>
<dbReference type="PANTHER" id="PTHR12835">
    <property type="entry name" value="BIOTIN PROTEIN LIGASE"/>
    <property type="match status" value="1"/>
</dbReference>
<dbReference type="CDD" id="cd16442">
    <property type="entry name" value="BPL"/>
    <property type="match status" value="1"/>
</dbReference>
<dbReference type="RefSeq" id="WP_325848930.1">
    <property type="nucleotide sequence ID" value="NZ_JALLMC010000011.1"/>
</dbReference>
<name>A0ABU6E7P9_9ENTR</name>
<evidence type="ECO:0000256" key="4">
    <source>
        <dbReference type="ARBA" id="ARBA00047846"/>
    </source>
</evidence>
<sequence>MTELITIDSVDSTNNEARRIVQHTGNMNFALSAREQTAGKERYNRKWISAPGNIAVTIVVPLPDDRTSLPTLSLVAGIAIHDALSLIIRDAEVQIKWPNDILINGAKVSGTLIEADPRAIYVGIGINMTADNLGLENIAAGLAGFTDKDAQDVLHSLLHRWDDYFSLWKTYGFSVLRSSYEGRMKGLNQMTEISLDAGKTQIVSGICRGTDTEGRILLETPDGVVKAWNYGDVLFHN</sequence>
<reference evidence="6 7" key="1">
    <citation type="submission" date="2022-04" db="EMBL/GenBank/DDBJ databases">
        <title>Whole genome surviellance of AMR bacteria from Assam, India: One Health Study.</title>
        <authorList>
            <person name="Mendem S.K."/>
            <person name="Rakshit O."/>
            <person name="Murugesan D."/>
            <person name="Shome R."/>
            <person name="Raisen C."/>
            <person name="Holmes M.A."/>
            <person name="Saikia K."/>
            <person name="Shome B.R."/>
        </authorList>
    </citation>
    <scope>NUCLEOTIDE SEQUENCE [LARGE SCALE GENOMIC DNA]</scope>
    <source>
        <strain evidence="6 7">MGG-11lp</strain>
    </source>
</reference>
<dbReference type="GO" id="GO:0004077">
    <property type="term" value="F:biotin--[biotin carboxyl-carrier protein] ligase activity"/>
    <property type="evidence" value="ECO:0007669"/>
    <property type="project" value="UniProtKB-EC"/>
</dbReference>
<evidence type="ECO:0000256" key="1">
    <source>
        <dbReference type="ARBA" id="ARBA00022598"/>
    </source>
</evidence>
<dbReference type="EMBL" id="JALLMC010000011">
    <property type="protein sequence ID" value="MEB6412258.1"/>
    <property type="molecule type" value="Genomic_DNA"/>
</dbReference>
<evidence type="ECO:0000256" key="2">
    <source>
        <dbReference type="ARBA" id="ARBA00023267"/>
    </source>
</evidence>
<dbReference type="Proteomes" id="UP001306510">
    <property type="component" value="Unassembled WGS sequence"/>
</dbReference>
<dbReference type="Gene3D" id="2.30.30.100">
    <property type="match status" value="1"/>
</dbReference>
<dbReference type="NCBIfam" id="TIGR00121">
    <property type="entry name" value="birA_ligase"/>
    <property type="match status" value="1"/>
</dbReference>
<keyword evidence="7" id="KW-1185">Reference proteome</keyword>
<dbReference type="PANTHER" id="PTHR12835:SF5">
    <property type="entry name" value="BIOTIN--PROTEIN LIGASE"/>
    <property type="match status" value="1"/>
</dbReference>
<dbReference type="PROSITE" id="PS51733">
    <property type="entry name" value="BPL_LPL_CATALYTIC"/>
    <property type="match status" value="1"/>
</dbReference>
<dbReference type="SUPFAM" id="SSF55681">
    <property type="entry name" value="Class II aaRS and biotin synthetases"/>
    <property type="match status" value="1"/>
</dbReference>
<dbReference type="InterPro" id="IPR004143">
    <property type="entry name" value="BPL_LPL_catalytic"/>
</dbReference>
<dbReference type="InterPro" id="IPR003142">
    <property type="entry name" value="BPL_C"/>
</dbReference>
<accession>A0ABU6E7P9</accession>
<keyword evidence="1 6" id="KW-0436">Ligase</keyword>
<evidence type="ECO:0000256" key="3">
    <source>
        <dbReference type="ARBA" id="ARBA00024227"/>
    </source>
</evidence>
<dbReference type="Pfam" id="PF03099">
    <property type="entry name" value="BPL_LplA_LipB"/>
    <property type="match status" value="1"/>
</dbReference>
<comment type="catalytic activity">
    <reaction evidence="4">
        <text>biotin + L-lysyl-[protein] + ATP = N(6)-biotinyl-L-lysyl-[protein] + AMP + diphosphate + H(+)</text>
        <dbReference type="Rhea" id="RHEA:11756"/>
        <dbReference type="Rhea" id="RHEA-COMP:9752"/>
        <dbReference type="Rhea" id="RHEA-COMP:10505"/>
        <dbReference type="ChEBI" id="CHEBI:15378"/>
        <dbReference type="ChEBI" id="CHEBI:29969"/>
        <dbReference type="ChEBI" id="CHEBI:30616"/>
        <dbReference type="ChEBI" id="CHEBI:33019"/>
        <dbReference type="ChEBI" id="CHEBI:57586"/>
        <dbReference type="ChEBI" id="CHEBI:83144"/>
        <dbReference type="ChEBI" id="CHEBI:456215"/>
        <dbReference type="EC" id="6.3.4.15"/>
    </reaction>
</comment>
<dbReference type="InterPro" id="IPR004408">
    <property type="entry name" value="Biotin_CoA_COase_ligase"/>
</dbReference>
<dbReference type="InterPro" id="IPR045864">
    <property type="entry name" value="aa-tRNA-synth_II/BPL/LPL"/>
</dbReference>
<dbReference type="EC" id="6.3.4.15" evidence="3"/>
<evidence type="ECO:0000313" key="7">
    <source>
        <dbReference type="Proteomes" id="UP001306510"/>
    </source>
</evidence>